<evidence type="ECO:0000259" key="1">
    <source>
        <dbReference type="Pfam" id="PF14322"/>
    </source>
</evidence>
<name>A0ABZ2Z117_9BACT</name>
<sequence>MKKTFISIYVLGALALFSSCKKWVDVEPNDRVLEDKVFTNPDNIRNTLNGIYSNVAAKSLYGEYMTMTAIDALGQLYSGSILNTGGGPAGVSNGTPALSYVNYDYANPTLKEQMLNAWTQAYRTVLNINMFLVNLEKYPNVLDAAEEKLYRGELYGLRAMIQFDMLRVFGPIYLTDSTALSVPYYTTATPNVKPIMPANEVMDSVLTDIDRAIAHLGADPVLTTGKQDKILNDGLDYTRMRNLRMNWYAAKALKARALLYRNAKTAAYEVATELIGKMDGEFPWMNADTASNPIDRTFSREVIFSLNVPNLYDWSRKLYGGDVKSDVMWAPNTTRLNNTYEGKVQTDYRFSTLRNFSWWDVPPGATFGYKTLRKFNNVDGVNVQFRFRMPMLRKSEIYYIAAECAPDDATGFQLLNTVRRARGLTEDPLTTNRQTEIQKEYAKEMYGEGQLFFFYKRTNTARILKANGTGSTGTANLQTMTRTQYVVPLPESESYYQ</sequence>
<feature type="domain" description="SusD-like N-terminal" evidence="1">
    <location>
        <begin position="109"/>
        <end position="218"/>
    </location>
</feature>
<keyword evidence="3" id="KW-1185">Reference proteome</keyword>
<protein>
    <submittedName>
        <fullName evidence="2">RagB/SusD family nutrient uptake outer membrane protein</fullName>
    </submittedName>
</protein>
<dbReference type="Gene3D" id="1.25.40.390">
    <property type="match status" value="1"/>
</dbReference>
<dbReference type="InterPro" id="IPR011990">
    <property type="entry name" value="TPR-like_helical_dom_sf"/>
</dbReference>
<dbReference type="RefSeq" id="WP_341840568.1">
    <property type="nucleotide sequence ID" value="NZ_CP149792.1"/>
</dbReference>
<evidence type="ECO:0000313" key="2">
    <source>
        <dbReference type="EMBL" id="WZN45823.1"/>
    </source>
</evidence>
<dbReference type="Proteomes" id="UP001449657">
    <property type="component" value="Chromosome"/>
</dbReference>
<organism evidence="2 3">
    <name type="scientific">Chitinophaga caseinilytica</name>
    <dbReference type="NCBI Taxonomy" id="2267521"/>
    <lineage>
        <taxon>Bacteria</taxon>
        <taxon>Pseudomonadati</taxon>
        <taxon>Bacteroidota</taxon>
        <taxon>Chitinophagia</taxon>
        <taxon>Chitinophagales</taxon>
        <taxon>Chitinophagaceae</taxon>
        <taxon>Chitinophaga</taxon>
    </lineage>
</organism>
<proteinExistence type="predicted"/>
<gene>
    <name evidence="2" type="ORF">WJU22_23265</name>
</gene>
<dbReference type="EMBL" id="CP150096">
    <property type="protein sequence ID" value="WZN45823.1"/>
    <property type="molecule type" value="Genomic_DNA"/>
</dbReference>
<dbReference type="PROSITE" id="PS51257">
    <property type="entry name" value="PROKAR_LIPOPROTEIN"/>
    <property type="match status" value="1"/>
</dbReference>
<evidence type="ECO:0000313" key="3">
    <source>
        <dbReference type="Proteomes" id="UP001449657"/>
    </source>
</evidence>
<dbReference type="SUPFAM" id="SSF48452">
    <property type="entry name" value="TPR-like"/>
    <property type="match status" value="1"/>
</dbReference>
<dbReference type="InterPro" id="IPR033985">
    <property type="entry name" value="SusD-like_N"/>
</dbReference>
<reference evidence="2 3" key="1">
    <citation type="submission" date="2024-03" db="EMBL/GenBank/DDBJ databases">
        <title>Chitinophaga caseinilytica sp. nov., a casein hydrolysing bacterium isolated from forest soil.</title>
        <authorList>
            <person name="Lee D.S."/>
            <person name="Han D.M."/>
            <person name="Baek J.H."/>
            <person name="Choi D.G."/>
            <person name="Jeon J.H."/>
            <person name="Jeon C.O."/>
        </authorList>
    </citation>
    <scope>NUCLEOTIDE SEQUENCE [LARGE SCALE GENOMIC DNA]</scope>
    <source>
        <strain evidence="2 3">KACC 19118</strain>
    </source>
</reference>
<dbReference type="Pfam" id="PF14322">
    <property type="entry name" value="SusD-like_3"/>
    <property type="match status" value="1"/>
</dbReference>
<accession>A0ABZ2Z117</accession>